<reference evidence="1" key="1">
    <citation type="submission" date="2018-02" db="EMBL/GenBank/DDBJ databases">
        <title>Rhizophora mucronata_Transcriptome.</title>
        <authorList>
            <person name="Meera S.P."/>
            <person name="Sreeshan A."/>
            <person name="Augustine A."/>
        </authorList>
    </citation>
    <scope>NUCLEOTIDE SEQUENCE</scope>
    <source>
        <tissue evidence="1">Leaf</tissue>
    </source>
</reference>
<protein>
    <submittedName>
        <fullName evidence="1">Uncharacterized protein</fullName>
    </submittedName>
</protein>
<dbReference type="EMBL" id="GGEC01007451">
    <property type="protein sequence ID" value="MBW87934.1"/>
    <property type="molecule type" value="Transcribed_RNA"/>
</dbReference>
<accession>A0A2P2J367</accession>
<sequence>MWEGHRPKLLGICCKLKCFIL</sequence>
<dbReference type="AlphaFoldDB" id="A0A2P2J367"/>
<proteinExistence type="predicted"/>
<name>A0A2P2J367_RHIMU</name>
<organism evidence="1">
    <name type="scientific">Rhizophora mucronata</name>
    <name type="common">Asiatic mangrove</name>
    <dbReference type="NCBI Taxonomy" id="61149"/>
    <lineage>
        <taxon>Eukaryota</taxon>
        <taxon>Viridiplantae</taxon>
        <taxon>Streptophyta</taxon>
        <taxon>Embryophyta</taxon>
        <taxon>Tracheophyta</taxon>
        <taxon>Spermatophyta</taxon>
        <taxon>Magnoliopsida</taxon>
        <taxon>eudicotyledons</taxon>
        <taxon>Gunneridae</taxon>
        <taxon>Pentapetalae</taxon>
        <taxon>rosids</taxon>
        <taxon>fabids</taxon>
        <taxon>Malpighiales</taxon>
        <taxon>Rhizophoraceae</taxon>
        <taxon>Rhizophora</taxon>
    </lineage>
</organism>
<evidence type="ECO:0000313" key="1">
    <source>
        <dbReference type="EMBL" id="MBW87934.1"/>
    </source>
</evidence>